<gene>
    <name evidence="1" type="ORF">OB2597_00475</name>
</gene>
<dbReference type="EC" id="3.4.11.18" evidence="1"/>
<reference evidence="1 2" key="1">
    <citation type="journal article" date="2010" name="J. Bacteriol.">
        <title>Genome sequences of Oceanicola granulosus HTCC2516(T) and Oceanicola batsensis HTCC2597(TDelta).</title>
        <authorList>
            <person name="Thrash J.C."/>
            <person name="Cho J.C."/>
            <person name="Vergin K.L."/>
            <person name="Giovannoni S.J."/>
        </authorList>
    </citation>
    <scope>NUCLEOTIDE SEQUENCE [LARGE SCALE GENOMIC DNA]</scope>
    <source>
        <strain evidence="2">ATCC BAA-863 / DSM 15984 / KCTC 12145 / HTCC2597</strain>
    </source>
</reference>
<sequence>MKADMAETPENVAKLATKESALDLSGIALLGTMVEADGPKALLRLSGGNVRKVAPGDRIGLARVRAVGAGMVQISGLAGTETLTMPQG</sequence>
<dbReference type="EMBL" id="AAMO01000010">
    <property type="protein sequence ID" value="EAQ01846.1"/>
    <property type="molecule type" value="Genomic_DNA"/>
</dbReference>
<keyword evidence="2" id="KW-1185">Reference proteome</keyword>
<keyword evidence="1" id="KW-0031">Aminopeptidase</keyword>
<comment type="caution">
    <text evidence="1">The sequence shown here is derived from an EMBL/GenBank/DDBJ whole genome shotgun (WGS) entry which is preliminary data.</text>
</comment>
<protein>
    <submittedName>
        <fullName evidence="1">Methionine aminopeptidase</fullName>
        <ecNumber evidence="1">3.4.11.18</ecNumber>
    </submittedName>
</protein>
<keyword evidence="1" id="KW-0645">Protease</keyword>
<dbReference type="HOGENOM" id="CLU_2465978_0_0_5"/>
<keyword evidence="1" id="KW-0378">Hydrolase</keyword>
<accession>A3U1R2</accession>
<proteinExistence type="predicted"/>
<dbReference type="AlphaFoldDB" id="A3U1R2"/>
<evidence type="ECO:0000313" key="1">
    <source>
        <dbReference type="EMBL" id="EAQ01846.1"/>
    </source>
</evidence>
<name>A3U1R2_PSEBH</name>
<dbReference type="Proteomes" id="UP000004318">
    <property type="component" value="Unassembled WGS sequence"/>
</dbReference>
<organism evidence="1 2">
    <name type="scientific">Pseudooceanicola batsensis (strain ATCC BAA-863 / DSM 15984 / KCTC 12145 / HTCC2597)</name>
    <name type="common">Oceanicola batsensis</name>
    <dbReference type="NCBI Taxonomy" id="252305"/>
    <lineage>
        <taxon>Bacteria</taxon>
        <taxon>Pseudomonadati</taxon>
        <taxon>Pseudomonadota</taxon>
        <taxon>Alphaproteobacteria</taxon>
        <taxon>Rhodobacterales</taxon>
        <taxon>Paracoccaceae</taxon>
        <taxon>Pseudooceanicola</taxon>
    </lineage>
</organism>
<dbReference type="STRING" id="252305.OB2597_00475"/>
<dbReference type="GO" id="GO:0004239">
    <property type="term" value="F:initiator methionyl aminopeptidase activity"/>
    <property type="evidence" value="ECO:0007669"/>
    <property type="project" value="UniProtKB-EC"/>
</dbReference>
<evidence type="ECO:0000313" key="2">
    <source>
        <dbReference type="Proteomes" id="UP000004318"/>
    </source>
</evidence>
<dbReference type="RefSeq" id="WP_009804349.1">
    <property type="nucleotide sequence ID" value="NZ_CH724131.1"/>
</dbReference>
<dbReference type="eggNOG" id="ENOG503195B">
    <property type="taxonomic scope" value="Bacteria"/>
</dbReference>